<feature type="transmembrane region" description="Helical" evidence="7">
    <location>
        <begin position="322"/>
        <end position="340"/>
    </location>
</feature>
<feature type="transmembrane region" description="Helical" evidence="7">
    <location>
        <begin position="252"/>
        <end position="270"/>
    </location>
</feature>
<gene>
    <name evidence="9" type="ORF">ACFSJU_03525</name>
</gene>
<comment type="similarity">
    <text evidence="2">Belongs to the acyltransferase 3 family.</text>
</comment>
<dbReference type="RefSeq" id="WP_255899294.1">
    <property type="nucleotide sequence ID" value="NZ_JAFMZO010000001.1"/>
</dbReference>
<organism evidence="9 10">
    <name type="scientific">Paradesertivirga mongoliensis</name>
    <dbReference type="NCBI Taxonomy" id="2100740"/>
    <lineage>
        <taxon>Bacteria</taxon>
        <taxon>Pseudomonadati</taxon>
        <taxon>Bacteroidota</taxon>
        <taxon>Sphingobacteriia</taxon>
        <taxon>Sphingobacteriales</taxon>
        <taxon>Sphingobacteriaceae</taxon>
        <taxon>Paradesertivirga</taxon>
    </lineage>
</organism>
<comment type="subcellular location">
    <subcellularLocation>
        <location evidence="1">Cell membrane</location>
        <topology evidence="1">Multi-pass membrane protein</topology>
    </subcellularLocation>
</comment>
<accession>A0ABW4ZIU7</accession>
<dbReference type="PANTHER" id="PTHR40074">
    <property type="entry name" value="O-ACETYLTRANSFERASE WECH"/>
    <property type="match status" value="1"/>
</dbReference>
<dbReference type="InterPro" id="IPR002656">
    <property type="entry name" value="Acyl_transf_3_dom"/>
</dbReference>
<keyword evidence="4 7" id="KW-0812">Transmembrane</keyword>
<feature type="transmembrane region" description="Helical" evidence="7">
    <location>
        <begin position="40"/>
        <end position="66"/>
    </location>
</feature>
<keyword evidence="9" id="KW-0808">Transferase</keyword>
<feature type="transmembrane region" description="Helical" evidence="7">
    <location>
        <begin position="89"/>
        <end position="109"/>
    </location>
</feature>
<feature type="transmembrane region" description="Helical" evidence="7">
    <location>
        <begin position="157"/>
        <end position="173"/>
    </location>
</feature>
<feature type="transmembrane region" description="Helical" evidence="7">
    <location>
        <begin position="282"/>
        <end position="302"/>
    </location>
</feature>
<evidence type="ECO:0000256" key="6">
    <source>
        <dbReference type="ARBA" id="ARBA00023136"/>
    </source>
</evidence>
<keyword evidence="5 7" id="KW-1133">Transmembrane helix</keyword>
<protein>
    <submittedName>
        <fullName evidence="9">Acyltransferase family protein</fullName>
    </submittedName>
</protein>
<proteinExistence type="inferred from homology"/>
<reference evidence="10" key="1">
    <citation type="journal article" date="2019" name="Int. J. Syst. Evol. Microbiol.">
        <title>The Global Catalogue of Microorganisms (GCM) 10K type strain sequencing project: providing services to taxonomists for standard genome sequencing and annotation.</title>
        <authorList>
            <consortium name="The Broad Institute Genomics Platform"/>
            <consortium name="The Broad Institute Genome Sequencing Center for Infectious Disease"/>
            <person name="Wu L."/>
            <person name="Ma J."/>
        </authorList>
    </citation>
    <scope>NUCLEOTIDE SEQUENCE [LARGE SCALE GENOMIC DNA]</scope>
    <source>
        <strain evidence="10">KCTC 42217</strain>
    </source>
</reference>
<dbReference type="Proteomes" id="UP001597387">
    <property type="component" value="Unassembled WGS sequence"/>
</dbReference>
<keyword evidence="3" id="KW-1003">Cell membrane</keyword>
<feature type="transmembrane region" description="Helical" evidence="7">
    <location>
        <begin position="129"/>
        <end position="150"/>
    </location>
</feature>
<dbReference type="EMBL" id="JBHUHZ010000001">
    <property type="protein sequence ID" value="MFD2161446.1"/>
    <property type="molecule type" value="Genomic_DNA"/>
</dbReference>
<comment type="caution">
    <text evidence="9">The sequence shown here is derived from an EMBL/GenBank/DDBJ whole genome shotgun (WGS) entry which is preliminary data.</text>
</comment>
<dbReference type="GO" id="GO:0016746">
    <property type="term" value="F:acyltransferase activity"/>
    <property type="evidence" value="ECO:0007669"/>
    <property type="project" value="UniProtKB-KW"/>
</dbReference>
<evidence type="ECO:0000256" key="7">
    <source>
        <dbReference type="SAM" id="Phobius"/>
    </source>
</evidence>
<evidence type="ECO:0000313" key="9">
    <source>
        <dbReference type="EMBL" id="MFD2161446.1"/>
    </source>
</evidence>
<name>A0ABW4ZIU7_9SPHI</name>
<keyword evidence="9" id="KW-0012">Acyltransferase</keyword>
<keyword evidence="10" id="KW-1185">Reference proteome</keyword>
<dbReference type="PANTHER" id="PTHR40074:SF2">
    <property type="entry name" value="O-ACETYLTRANSFERASE WECH"/>
    <property type="match status" value="1"/>
</dbReference>
<evidence type="ECO:0000259" key="8">
    <source>
        <dbReference type="Pfam" id="PF01757"/>
    </source>
</evidence>
<keyword evidence="6 7" id="KW-0472">Membrane</keyword>
<feature type="domain" description="Acyltransferase 3" evidence="8">
    <location>
        <begin position="7"/>
        <end position="302"/>
    </location>
</feature>
<evidence type="ECO:0000256" key="4">
    <source>
        <dbReference type="ARBA" id="ARBA00022692"/>
    </source>
</evidence>
<dbReference type="Pfam" id="PF01757">
    <property type="entry name" value="Acyl_transf_3"/>
    <property type="match status" value="1"/>
</dbReference>
<evidence type="ECO:0000256" key="5">
    <source>
        <dbReference type="ARBA" id="ARBA00022989"/>
    </source>
</evidence>
<evidence type="ECO:0000256" key="1">
    <source>
        <dbReference type="ARBA" id="ARBA00004651"/>
    </source>
</evidence>
<feature type="transmembrane region" description="Helical" evidence="7">
    <location>
        <begin position="219"/>
        <end position="240"/>
    </location>
</feature>
<evidence type="ECO:0000313" key="10">
    <source>
        <dbReference type="Proteomes" id="UP001597387"/>
    </source>
</evidence>
<sequence length="381" mass="44120">MAKPAYQFVDNIRCIAMLSIVTEHTSYIGSYVYTPDSATFWAYLTSIQLVKFGTISFFIIAGFLFAENSERYRAADYLKRRIHNIFKPWLFWSLAFLSILAIIPAIIHLNSGASLKLAISTVWWGAKTVYLHSNYWFIINFLFCTAVLLLSKNMIRSWKFGFALFLLTSFYSVNVYTEWIMPLHTMAIFGFVFFYWLGVQINLHLSKIDEFITKISRRWFVLLIAITVFLGVQEAAYLYSVKSIDPINTLRISNIIFSLSAFALILRVKNFNWLSFLQPRKTTYGISLIHYILVFSFLPLVMGEIDIRTLASFSIMDMYEYQFTRFFLVYTLTFVAVKALQSSNLSWMIGLKKPEKVISEAFPPIQVSAQERRIAVETEAA</sequence>
<feature type="transmembrane region" description="Helical" evidence="7">
    <location>
        <begin position="179"/>
        <end position="198"/>
    </location>
</feature>
<evidence type="ECO:0000256" key="2">
    <source>
        <dbReference type="ARBA" id="ARBA00007400"/>
    </source>
</evidence>
<evidence type="ECO:0000256" key="3">
    <source>
        <dbReference type="ARBA" id="ARBA00022475"/>
    </source>
</evidence>